<dbReference type="Proteomes" id="UP000056090">
    <property type="component" value="Chromosome"/>
</dbReference>
<dbReference type="KEGG" id="aal:EP13_15230"/>
<protein>
    <recommendedName>
        <fullName evidence="3">YecA family protein</fullName>
    </recommendedName>
</protein>
<dbReference type="GeneID" id="78256245"/>
<gene>
    <name evidence="1" type="ORF">EP13_15230</name>
</gene>
<reference evidence="1 2" key="1">
    <citation type="submission" date="2014-06" db="EMBL/GenBank/DDBJ databases">
        <title>Genomes of Alteromonas australica, a world apart.</title>
        <authorList>
            <person name="Gonzaga A."/>
            <person name="Lopez-Perez M."/>
            <person name="Rodriguez-Valera F."/>
        </authorList>
    </citation>
    <scope>NUCLEOTIDE SEQUENCE [LARGE SCALE GENOMIC DNA]</scope>
    <source>
        <strain evidence="1 2">H 17</strain>
    </source>
</reference>
<dbReference type="InterPro" id="IPR036255">
    <property type="entry name" value="YgfB-like_sf"/>
</dbReference>
<dbReference type="Pfam" id="PF03695">
    <property type="entry name" value="UPF0149"/>
    <property type="match status" value="1"/>
</dbReference>
<name>A0A075P264_9ALTE</name>
<dbReference type="EMBL" id="CP008849">
    <property type="protein sequence ID" value="AIF99926.1"/>
    <property type="molecule type" value="Genomic_DNA"/>
</dbReference>
<sequence>MNTAPIDALAQVYENQNLHAVLPSKHEADGMIFAVAAAPEIPMPEAWMPWLIKQSSSVMVDQDVDALADVLMNTLRAHLMAMRDSNPNLPSACYFRPGIDIRQSTVTQWLTGLLYAHQQLESVWQEAWDRYEKQPPNEQTSQAEAPEKVLARCLKLFSTLANVELALAQRNDVQKKMLQENLPQLWQQLPAMLNEYVTLAGELASALPNQFETFTQTKT</sequence>
<keyword evidence="2" id="KW-1185">Reference proteome</keyword>
<dbReference type="InterPro" id="IPR011978">
    <property type="entry name" value="YgfB-like"/>
</dbReference>
<proteinExistence type="predicted"/>
<evidence type="ECO:0000313" key="1">
    <source>
        <dbReference type="EMBL" id="AIF99926.1"/>
    </source>
</evidence>
<dbReference type="eggNOG" id="COG3318">
    <property type="taxonomic scope" value="Bacteria"/>
</dbReference>
<evidence type="ECO:0000313" key="2">
    <source>
        <dbReference type="Proteomes" id="UP000056090"/>
    </source>
</evidence>
<dbReference type="AlphaFoldDB" id="A0A075P264"/>
<evidence type="ECO:0008006" key="3">
    <source>
        <dbReference type="Google" id="ProtNLM"/>
    </source>
</evidence>
<organism evidence="1 2">
    <name type="scientific">Alteromonas australica</name>
    <dbReference type="NCBI Taxonomy" id="589873"/>
    <lineage>
        <taxon>Bacteria</taxon>
        <taxon>Pseudomonadati</taxon>
        <taxon>Pseudomonadota</taxon>
        <taxon>Gammaproteobacteria</taxon>
        <taxon>Alteromonadales</taxon>
        <taxon>Alteromonadaceae</taxon>
        <taxon>Alteromonas/Salinimonas group</taxon>
        <taxon>Alteromonas</taxon>
    </lineage>
</organism>
<dbReference type="SUPFAM" id="SSF101327">
    <property type="entry name" value="YgfB-like"/>
    <property type="match status" value="1"/>
</dbReference>
<dbReference type="RefSeq" id="WP_044057975.1">
    <property type="nucleotide sequence ID" value="NZ_CBCSKJ010000002.1"/>
</dbReference>
<accession>A0A075P264</accession>